<feature type="domain" description="4'-phosphopantetheinyl transferase" evidence="2">
    <location>
        <begin position="116"/>
        <end position="189"/>
    </location>
</feature>
<dbReference type="OrthoDB" id="211177at2"/>
<dbReference type="STRING" id="314230.DSM3645_25989"/>
<accession>A3ZWB1</accession>
<reference evidence="3 4" key="1">
    <citation type="submission" date="2006-02" db="EMBL/GenBank/DDBJ databases">
        <authorList>
            <person name="Amann R."/>
            <person name="Ferriera S."/>
            <person name="Johnson J."/>
            <person name="Kravitz S."/>
            <person name="Halpern A."/>
            <person name="Remington K."/>
            <person name="Beeson K."/>
            <person name="Tran B."/>
            <person name="Rogers Y.-H."/>
            <person name="Friedman R."/>
            <person name="Venter J.C."/>
        </authorList>
    </citation>
    <scope>NUCLEOTIDE SEQUENCE [LARGE SCALE GENOMIC DNA]</scope>
    <source>
        <strain evidence="3 4">DSM 3645</strain>
    </source>
</reference>
<dbReference type="GO" id="GO:0000287">
    <property type="term" value="F:magnesium ion binding"/>
    <property type="evidence" value="ECO:0007669"/>
    <property type="project" value="InterPro"/>
</dbReference>
<dbReference type="HOGENOM" id="CLU_1188087_0_0_0"/>
<dbReference type="RefSeq" id="WP_002653094.1">
    <property type="nucleotide sequence ID" value="NZ_CH672376.1"/>
</dbReference>
<dbReference type="InterPro" id="IPR008278">
    <property type="entry name" value="4-PPantetheinyl_Trfase_dom"/>
</dbReference>
<evidence type="ECO:0000259" key="2">
    <source>
        <dbReference type="Pfam" id="PF01648"/>
    </source>
</evidence>
<comment type="caution">
    <text evidence="3">The sequence shown here is derived from an EMBL/GenBank/DDBJ whole genome shotgun (WGS) entry which is preliminary data.</text>
</comment>
<dbReference type="Gene3D" id="3.90.470.20">
    <property type="entry name" value="4'-phosphopantetheinyl transferase domain"/>
    <property type="match status" value="1"/>
</dbReference>
<dbReference type="Proteomes" id="UP000004358">
    <property type="component" value="Unassembled WGS sequence"/>
</dbReference>
<dbReference type="GO" id="GO:0008897">
    <property type="term" value="F:holo-[acyl-carrier-protein] synthase activity"/>
    <property type="evidence" value="ECO:0007669"/>
    <property type="project" value="InterPro"/>
</dbReference>
<sequence>MIFSPTWIVRYVADTRRLPIDHQDAWLSAAEEAELAFFAHENRRRQWLRARWIAKRLIALSNESADLRRVEILSRSPVGLGAAPQVFVDGQPSQHRISLSHAGDAVLVGMTTDATSIGVDLAWDVPQDKQFSRAWFSEREQAWLAERPESASLLWGLKEAIFKSQGDSQAWNPRSVEIESYCDREVRCSLFGRRLAPLSTWIRTSPRGTATAVWQAITHDSPVAARQEFTSCL</sequence>
<gene>
    <name evidence="3" type="ORF">DSM3645_25989</name>
</gene>
<dbReference type="SUPFAM" id="SSF56214">
    <property type="entry name" value="4'-phosphopantetheinyl transferase"/>
    <property type="match status" value="2"/>
</dbReference>
<evidence type="ECO:0000256" key="1">
    <source>
        <dbReference type="ARBA" id="ARBA00022679"/>
    </source>
</evidence>
<evidence type="ECO:0000313" key="3">
    <source>
        <dbReference type="EMBL" id="EAQ79139.1"/>
    </source>
</evidence>
<keyword evidence="1" id="KW-0808">Transferase</keyword>
<dbReference type="eggNOG" id="COG2091">
    <property type="taxonomic scope" value="Bacteria"/>
</dbReference>
<protein>
    <recommendedName>
        <fullName evidence="2">4'-phosphopantetheinyl transferase domain-containing protein</fullName>
    </recommendedName>
</protein>
<organism evidence="3 4">
    <name type="scientific">Blastopirellula marina DSM 3645</name>
    <dbReference type="NCBI Taxonomy" id="314230"/>
    <lineage>
        <taxon>Bacteria</taxon>
        <taxon>Pseudomonadati</taxon>
        <taxon>Planctomycetota</taxon>
        <taxon>Planctomycetia</taxon>
        <taxon>Pirellulales</taxon>
        <taxon>Pirellulaceae</taxon>
        <taxon>Blastopirellula</taxon>
    </lineage>
</organism>
<dbReference type="EMBL" id="AANZ01000015">
    <property type="protein sequence ID" value="EAQ79139.1"/>
    <property type="molecule type" value="Genomic_DNA"/>
</dbReference>
<proteinExistence type="predicted"/>
<evidence type="ECO:0000313" key="4">
    <source>
        <dbReference type="Proteomes" id="UP000004358"/>
    </source>
</evidence>
<name>A3ZWB1_9BACT</name>
<dbReference type="Pfam" id="PF01648">
    <property type="entry name" value="ACPS"/>
    <property type="match status" value="1"/>
</dbReference>
<dbReference type="InterPro" id="IPR037143">
    <property type="entry name" value="4-PPantetheinyl_Trfase_dom_sf"/>
</dbReference>
<dbReference type="AlphaFoldDB" id="A3ZWB1"/>